<dbReference type="Proteomes" id="UP001281147">
    <property type="component" value="Unassembled WGS sequence"/>
</dbReference>
<keyword evidence="2" id="KW-1185">Reference proteome</keyword>
<evidence type="ECO:0000313" key="2">
    <source>
        <dbReference type="Proteomes" id="UP001281147"/>
    </source>
</evidence>
<name>A0ACC3MN41_9PEZI</name>
<dbReference type="EMBL" id="JAUTXU010000194">
    <property type="protein sequence ID" value="KAK3699714.1"/>
    <property type="molecule type" value="Genomic_DNA"/>
</dbReference>
<organism evidence="1 2">
    <name type="scientific">Vermiconidia calcicola</name>
    <dbReference type="NCBI Taxonomy" id="1690605"/>
    <lineage>
        <taxon>Eukaryota</taxon>
        <taxon>Fungi</taxon>
        <taxon>Dikarya</taxon>
        <taxon>Ascomycota</taxon>
        <taxon>Pezizomycotina</taxon>
        <taxon>Dothideomycetes</taxon>
        <taxon>Dothideomycetidae</taxon>
        <taxon>Mycosphaerellales</taxon>
        <taxon>Extremaceae</taxon>
        <taxon>Vermiconidia</taxon>
    </lineage>
</organism>
<evidence type="ECO:0000313" key="1">
    <source>
        <dbReference type="EMBL" id="KAK3699714.1"/>
    </source>
</evidence>
<gene>
    <name evidence="1" type="ORF">LTR37_016319</name>
</gene>
<accession>A0ACC3MN41</accession>
<protein>
    <submittedName>
        <fullName evidence="1">Uncharacterized protein</fullName>
    </submittedName>
</protein>
<sequence>MVPQRQRLRRAPLANTIAPVFDATRLFDQEALSDVTVKFGGRSVKCHKLVLSHASDHLKALCQTSEQSDNTIELYNDDPEAIEAMLKYIYNFKYTGLIPNTERTKWSFHLKVFDVALKYKARRLREKVERLSIAPVSGGERPLNASIVLEVIKVLLKHESDDQEVRKHMILLTHYRVLPLMAKAEFRALLESVEAKPLMDLVMNVLERGRAFLGELVRCRNCSKIWMGDDDETCSSCGTISDHERAIAPPAWINTR</sequence>
<proteinExistence type="predicted"/>
<reference evidence="1" key="1">
    <citation type="submission" date="2023-07" db="EMBL/GenBank/DDBJ databases">
        <title>Black Yeasts Isolated from many extreme environments.</title>
        <authorList>
            <person name="Coleine C."/>
            <person name="Stajich J.E."/>
            <person name="Selbmann L."/>
        </authorList>
    </citation>
    <scope>NUCLEOTIDE SEQUENCE</scope>
    <source>
        <strain evidence="1">CCFEE 5714</strain>
    </source>
</reference>
<comment type="caution">
    <text evidence="1">The sequence shown here is derived from an EMBL/GenBank/DDBJ whole genome shotgun (WGS) entry which is preliminary data.</text>
</comment>